<dbReference type="Gramene" id="OPUNC04G28480.1">
    <property type="protein sequence ID" value="OPUNC04G28480.1"/>
    <property type="gene ID" value="OPUNC04G28480"/>
</dbReference>
<dbReference type="STRING" id="4537.A0A0E0KXC2"/>
<evidence type="ECO:0000313" key="1">
    <source>
        <dbReference type="EnsemblPlants" id="OPUNC04G28480.1"/>
    </source>
</evidence>
<proteinExistence type="predicted"/>
<dbReference type="eggNOG" id="KOG0778">
    <property type="taxonomic scope" value="Eukaryota"/>
</dbReference>
<dbReference type="EnsemblPlants" id="OPUNC04G28480.1">
    <property type="protein sequence ID" value="OPUNC04G28480.1"/>
    <property type="gene ID" value="OPUNC04G28480"/>
</dbReference>
<accession>A0A0E0KXC2</accession>
<sequence length="139" mass="16436">MEDQPMDHDCFNLAVWKFAYDDIQEIITEFGRHPDYHQKLNIEQLVDSVCSWPGIDYNVSKCKLILIPVEYCDTFILIVLDQDTRTLYVLDPTPIDPIYENNPNTRYVKQLLYIAEYLAKAMAKVCPGSRWNEDINLWW</sequence>
<evidence type="ECO:0008006" key="3">
    <source>
        <dbReference type="Google" id="ProtNLM"/>
    </source>
</evidence>
<evidence type="ECO:0000313" key="2">
    <source>
        <dbReference type="Proteomes" id="UP000026962"/>
    </source>
</evidence>
<dbReference type="AlphaFoldDB" id="A0A0E0KXC2"/>
<keyword evidence="2" id="KW-1185">Reference proteome</keyword>
<name>A0A0E0KXC2_ORYPU</name>
<dbReference type="Proteomes" id="UP000026962">
    <property type="component" value="Chromosome 4"/>
</dbReference>
<organism evidence="1">
    <name type="scientific">Oryza punctata</name>
    <name type="common">Red rice</name>
    <dbReference type="NCBI Taxonomy" id="4537"/>
    <lineage>
        <taxon>Eukaryota</taxon>
        <taxon>Viridiplantae</taxon>
        <taxon>Streptophyta</taxon>
        <taxon>Embryophyta</taxon>
        <taxon>Tracheophyta</taxon>
        <taxon>Spermatophyta</taxon>
        <taxon>Magnoliopsida</taxon>
        <taxon>Liliopsida</taxon>
        <taxon>Poales</taxon>
        <taxon>Poaceae</taxon>
        <taxon>BOP clade</taxon>
        <taxon>Oryzoideae</taxon>
        <taxon>Oryzeae</taxon>
        <taxon>Oryzinae</taxon>
        <taxon>Oryza</taxon>
    </lineage>
</organism>
<dbReference type="OMA" id="EDINLWW"/>
<dbReference type="HOGENOM" id="CLU_017472_1_3_1"/>
<reference evidence="1" key="1">
    <citation type="submission" date="2015-04" db="UniProtKB">
        <authorList>
            <consortium name="EnsemblPlants"/>
        </authorList>
    </citation>
    <scope>IDENTIFICATION</scope>
</reference>
<protein>
    <recommendedName>
        <fullName evidence="3">Ubiquitin-like protease family profile domain-containing protein</fullName>
    </recommendedName>
</protein>
<reference evidence="1" key="2">
    <citation type="submission" date="2018-05" db="EMBL/GenBank/DDBJ databases">
        <title>OpunRS2 (Oryza punctata Reference Sequence Version 2).</title>
        <authorList>
            <person name="Zhang J."/>
            <person name="Kudrna D."/>
            <person name="Lee S."/>
            <person name="Talag J."/>
            <person name="Welchert J."/>
            <person name="Wing R.A."/>
        </authorList>
    </citation>
    <scope>NUCLEOTIDE SEQUENCE [LARGE SCALE GENOMIC DNA]</scope>
</reference>